<dbReference type="NCBIfam" id="TIGR01760">
    <property type="entry name" value="tape_meas_TP901"/>
    <property type="match status" value="1"/>
</dbReference>
<accession>A0A838BU51</accession>
<evidence type="ECO:0000256" key="1">
    <source>
        <dbReference type="ARBA" id="ARBA00022612"/>
    </source>
</evidence>
<feature type="compositionally biased region" description="Polar residues" evidence="2">
    <location>
        <begin position="548"/>
        <end position="557"/>
    </location>
</feature>
<feature type="region of interest" description="Disordered" evidence="2">
    <location>
        <begin position="546"/>
        <end position="582"/>
    </location>
</feature>
<evidence type="ECO:0000313" key="4">
    <source>
        <dbReference type="EMBL" id="MBA1157966.1"/>
    </source>
</evidence>
<protein>
    <submittedName>
        <fullName evidence="4">Phage tail tape measure protein</fullName>
    </submittedName>
</protein>
<evidence type="ECO:0000256" key="2">
    <source>
        <dbReference type="SAM" id="MobiDB-lite"/>
    </source>
</evidence>
<evidence type="ECO:0000313" key="5">
    <source>
        <dbReference type="Proteomes" id="UP000572984"/>
    </source>
</evidence>
<comment type="caution">
    <text evidence="4">The sequence shown here is derived from an EMBL/GenBank/DDBJ whole genome shotgun (WGS) entry which is preliminary data.</text>
</comment>
<name>A0A838BU51_9HYPH</name>
<sequence>MANQTSNLIVRLRDEVSGPTSRASRSLKNLKSDARGTAQIGSAVANATRGIVPAAGGALGVAGIAVGLRTAYLEAAKFDRRMTRIGITADATADATRAATKQVQGIAREVAVPINDVTSGLETLVSQGRSLSDSLSFLPSVARTAQASGAAVDDIASTANAVGRNFDIAGQDMQRAFDIMVQGGKAGQFELRDMARYLPSLAPSAASVGLKGAQGLEQMVAMLQVVRQNTGTTEEAAASMANIFQKMESEETAKKFGKFGINLRKEMATARKQGRNLLEVFEELSAKALKGDLSKLPQLFSDMELARGMRALLMYRGEWQQLQAEIHKTAPGSVMRDLGRVTGDAQASVDNLSNSWDRFTNSLGRGLDAIGVSSGLNSISSSLERFVDQNEKANDLRRIAREEMEKEGQNRKTFDPFGWLPKTKDVPQSEKDQKILEGLSGGKHIRDNIGIGRGSYRLKNTTLNLNDLVGSENEEIRKAGAQRYLEQQRSRAAAYHDADRTSALRRAGELNELAARQKEGGHFGLRDTERKLFMVNHDLEVMRRTAQGRMTRSQSTLPWAGDDSEARGGGMPSTAPLPPRRPDLDIVKGKAADAGGAIQALAEPVSLNVDDSKLDATLAKARAVNAELERIAGNASRASAAVQSSTSGSFGQRFQSRRDGSFADWE</sequence>
<proteinExistence type="predicted"/>
<dbReference type="InterPro" id="IPR010090">
    <property type="entry name" value="Phage_tape_meas"/>
</dbReference>
<feature type="compositionally biased region" description="Basic and acidic residues" evidence="2">
    <location>
        <begin position="404"/>
        <end position="414"/>
    </location>
</feature>
<dbReference type="Pfam" id="PF10145">
    <property type="entry name" value="PhageMin_Tail"/>
    <property type="match status" value="1"/>
</dbReference>
<feature type="compositionally biased region" description="Polar residues" evidence="2">
    <location>
        <begin position="641"/>
        <end position="654"/>
    </location>
</feature>
<organism evidence="4 5">
    <name type="scientific">Microvirga mediterraneensis</name>
    <dbReference type="NCBI Taxonomy" id="2754695"/>
    <lineage>
        <taxon>Bacteria</taxon>
        <taxon>Pseudomonadati</taxon>
        <taxon>Pseudomonadota</taxon>
        <taxon>Alphaproteobacteria</taxon>
        <taxon>Hyphomicrobiales</taxon>
        <taxon>Methylobacteriaceae</taxon>
        <taxon>Microvirga</taxon>
    </lineage>
</organism>
<dbReference type="PANTHER" id="PTHR37813">
    <property type="entry name" value="FELS-2 PROPHAGE PROTEIN"/>
    <property type="match status" value="1"/>
</dbReference>
<keyword evidence="1" id="KW-1188">Viral release from host cell</keyword>
<evidence type="ECO:0000259" key="3">
    <source>
        <dbReference type="Pfam" id="PF10145"/>
    </source>
</evidence>
<feature type="domain" description="Phage tail tape measure protein" evidence="3">
    <location>
        <begin position="103"/>
        <end position="288"/>
    </location>
</feature>
<feature type="region of interest" description="Disordered" evidence="2">
    <location>
        <begin position="404"/>
        <end position="430"/>
    </location>
</feature>
<dbReference type="EMBL" id="JACDXJ010000001">
    <property type="protein sequence ID" value="MBA1157966.1"/>
    <property type="molecule type" value="Genomic_DNA"/>
</dbReference>
<dbReference type="RefSeq" id="WP_181053394.1">
    <property type="nucleotide sequence ID" value="NZ_JACDXJ010000001.1"/>
</dbReference>
<dbReference type="PANTHER" id="PTHR37813:SF1">
    <property type="entry name" value="FELS-2 PROPHAGE PROTEIN"/>
    <property type="match status" value="1"/>
</dbReference>
<keyword evidence="5" id="KW-1185">Reference proteome</keyword>
<feature type="region of interest" description="Disordered" evidence="2">
    <location>
        <begin position="634"/>
        <end position="666"/>
    </location>
</feature>
<feature type="compositionally biased region" description="Basic and acidic residues" evidence="2">
    <location>
        <begin position="656"/>
        <end position="666"/>
    </location>
</feature>
<gene>
    <name evidence="4" type="ORF">H0S73_17800</name>
</gene>
<dbReference type="AlphaFoldDB" id="A0A838BU51"/>
<dbReference type="Proteomes" id="UP000572984">
    <property type="component" value="Unassembled WGS sequence"/>
</dbReference>
<reference evidence="4 5" key="1">
    <citation type="submission" date="2020-07" db="EMBL/GenBank/DDBJ databases">
        <title>Draft genome and description of Microvirga mediterraneensis Marseille-Q2068 sp. nov.</title>
        <authorList>
            <person name="Boxberger M."/>
        </authorList>
    </citation>
    <scope>NUCLEOTIDE SEQUENCE [LARGE SCALE GENOMIC DNA]</scope>
    <source>
        <strain evidence="4 5">Marseille-Q2068</strain>
    </source>
</reference>